<sequence length="825" mass="95798">MSRNYHAVSAEYNALYNGYLALEEGRQSLNYAYNDNYWDILPIERMQILDEIILPGQSKNENFNRAEEKAVKAIQKHSMNIQGKEENPQMDEAYLLLGKARYFDQRFVPALEAFNYILYKYPASDKINQAKIWREKTNIRLDNDELAIKNLKRLLEREKLSDQDLADATSMLAQAYLNTKSVDSAITQLEIASNFTKSNDERGRYRFIQGQLYNTLGYKDSANIAFDKVIELNRKTPRIYLISAQLEKIKNFDYENGDKLACLELLTKLEEDRENRPFLDKIYHQIGEYHLINKSEYLAISYYNKSLRTNSRDKELRAKNYQILGDMSFDYSEYKEAGAYYDSTMSNLVLNSKPYRLIKRKRDNLEDVIYYEDVAQVNDSILRLVNLPELERIAFFETLIEKLKTKAEEEKQKQEIAQRNNGLVTVNNNIGGLNPNAPRGGLPNQSSLFYFYNPTTVGYGKNEFVKIWGNRSLEDDWRWSSKGISNSKNPVLNNEVFVNATADELYDPQFYISKIPTETKEIDSLAKDRNFAYYQLGLIYKEKFKEYNLAKSKFETVLKNNPEERLILPSKYNLFKIYELLGQTGEAVIAKNDIISNYPDSRYAIILSNPELADLKDENSPESVYESLYEQHENQEYAEVILKCENYINVFDGEPIVPKLELLKATAIGRLYGYEPYGKAINYVAITFANTPEGQQAQQIETNLLPRIQSKEFILDSLANNYKVVFQFDKAELSEIKVFQDTLGKVLKNIKYYDLSTSIDVYDPNISFVIVHGLKNKVVAKSFDQLLSKEDKKKIKKPYFVISSPNYQIIQIHKNLDAYLNNDNN</sequence>
<dbReference type="SMART" id="SM00028">
    <property type="entry name" value="TPR"/>
    <property type="match status" value="5"/>
</dbReference>
<feature type="coiled-coil region" evidence="1">
    <location>
        <begin position="393"/>
        <end position="420"/>
    </location>
</feature>
<gene>
    <name evidence="2" type="ORF">V8G56_01445</name>
</gene>
<dbReference type="RefSeq" id="WP_395436673.1">
    <property type="nucleotide sequence ID" value="NZ_JBAWKC010000001.1"/>
</dbReference>
<name>A0ABW7ML55_9FLAO</name>
<proteinExistence type="predicted"/>
<evidence type="ECO:0000313" key="2">
    <source>
        <dbReference type="EMBL" id="MFH6767384.1"/>
    </source>
</evidence>
<evidence type="ECO:0000256" key="1">
    <source>
        <dbReference type="SAM" id="Coils"/>
    </source>
</evidence>
<dbReference type="SUPFAM" id="SSF48452">
    <property type="entry name" value="TPR-like"/>
    <property type="match status" value="3"/>
</dbReference>
<feature type="coiled-coil region" evidence="1">
    <location>
        <begin position="134"/>
        <end position="161"/>
    </location>
</feature>
<dbReference type="InterPro" id="IPR011990">
    <property type="entry name" value="TPR-like_helical_dom_sf"/>
</dbReference>
<dbReference type="Proteomes" id="UP001610104">
    <property type="component" value="Unassembled WGS sequence"/>
</dbReference>
<dbReference type="Pfam" id="PF13174">
    <property type="entry name" value="TPR_6"/>
    <property type="match status" value="1"/>
</dbReference>
<reference evidence="2 3" key="1">
    <citation type="submission" date="2024-02" db="EMBL/GenBank/DDBJ databases">
        <title>A Gaetbulibacter species isolated from tidal flats and genomic insights of their niches.</title>
        <authorList>
            <person name="Ye Y."/>
        </authorList>
    </citation>
    <scope>NUCLEOTIDE SEQUENCE [LARGE SCALE GENOMIC DNA]</scope>
    <source>
        <strain evidence="2 3">KEM-8</strain>
    </source>
</reference>
<dbReference type="InterPro" id="IPR019734">
    <property type="entry name" value="TPR_rpt"/>
</dbReference>
<dbReference type="EMBL" id="JBAWKC010000001">
    <property type="protein sequence ID" value="MFH6767384.1"/>
    <property type="molecule type" value="Genomic_DNA"/>
</dbReference>
<accession>A0ABW7ML55</accession>
<organism evidence="2 3">
    <name type="scientific">Gaetbulibacter aquiaggeris</name>
    <dbReference type="NCBI Taxonomy" id="1735373"/>
    <lineage>
        <taxon>Bacteria</taxon>
        <taxon>Pseudomonadati</taxon>
        <taxon>Bacteroidota</taxon>
        <taxon>Flavobacteriia</taxon>
        <taxon>Flavobacteriales</taxon>
        <taxon>Flavobacteriaceae</taxon>
        <taxon>Gaetbulibacter</taxon>
    </lineage>
</organism>
<protein>
    <submittedName>
        <fullName evidence="2">Tetratricopeptide repeat protein</fullName>
    </submittedName>
</protein>
<dbReference type="Gene3D" id="1.25.40.10">
    <property type="entry name" value="Tetratricopeptide repeat domain"/>
    <property type="match status" value="3"/>
</dbReference>
<evidence type="ECO:0000313" key="3">
    <source>
        <dbReference type="Proteomes" id="UP001610104"/>
    </source>
</evidence>
<comment type="caution">
    <text evidence="2">The sequence shown here is derived from an EMBL/GenBank/DDBJ whole genome shotgun (WGS) entry which is preliminary data.</text>
</comment>
<keyword evidence="1" id="KW-0175">Coiled coil</keyword>
<keyword evidence="3" id="KW-1185">Reference proteome</keyword>